<organism evidence="3">
    <name type="scientific">human gut metagenome</name>
    <dbReference type="NCBI Taxonomy" id="408170"/>
    <lineage>
        <taxon>unclassified sequences</taxon>
        <taxon>metagenomes</taxon>
        <taxon>organismal metagenomes</taxon>
    </lineage>
</organism>
<feature type="non-terminal residue" evidence="3">
    <location>
        <position position="1"/>
    </location>
</feature>
<evidence type="ECO:0000313" key="3">
    <source>
        <dbReference type="EMBL" id="EKC46656.1"/>
    </source>
</evidence>
<protein>
    <submittedName>
        <fullName evidence="3">Alpha/beta hydrolase</fullName>
    </submittedName>
</protein>
<dbReference type="Pfam" id="PF02129">
    <property type="entry name" value="Peptidase_S15"/>
    <property type="match status" value="1"/>
</dbReference>
<dbReference type="SUPFAM" id="SSF53474">
    <property type="entry name" value="alpha/beta-Hydrolases"/>
    <property type="match status" value="1"/>
</dbReference>
<comment type="caution">
    <text evidence="3">The sequence shown here is derived from an EMBL/GenBank/DDBJ whole genome shotgun (WGS) entry which is preliminary data.</text>
</comment>
<dbReference type="EMBL" id="AJWY01013569">
    <property type="protein sequence ID" value="EKC46656.1"/>
    <property type="molecule type" value="Genomic_DNA"/>
</dbReference>
<feature type="domain" description="Xaa-Pro dipeptidyl-peptidase-like" evidence="2">
    <location>
        <begin position="137"/>
        <end position="207"/>
    </location>
</feature>
<evidence type="ECO:0000259" key="2">
    <source>
        <dbReference type="Pfam" id="PF02129"/>
    </source>
</evidence>
<feature type="transmembrane region" description="Helical" evidence="1">
    <location>
        <begin position="20"/>
        <end position="44"/>
    </location>
</feature>
<keyword evidence="1" id="KW-0812">Transmembrane</keyword>
<dbReference type="InterPro" id="IPR029058">
    <property type="entry name" value="AB_hydrolase_fold"/>
</dbReference>
<dbReference type="Gene3D" id="3.40.50.1820">
    <property type="entry name" value="alpha/beta hydrolase"/>
    <property type="match status" value="1"/>
</dbReference>
<dbReference type="PANTHER" id="PTHR43358:SF4">
    <property type="entry name" value="ALPHA_BETA HYDROLASE FOLD-1 DOMAIN-CONTAINING PROTEIN"/>
    <property type="match status" value="1"/>
</dbReference>
<dbReference type="GO" id="GO:0016787">
    <property type="term" value="F:hydrolase activity"/>
    <property type="evidence" value="ECO:0007669"/>
    <property type="project" value="UniProtKB-KW"/>
</dbReference>
<dbReference type="PANTHER" id="PTHR43358">
    <property type="entry name" value="ALPHA/BETA-HYDROLASE"/>
    <property type="match status" value="1"/>
</dbReference>
<sequence>TEGKENRMEVTTKKQNRRKIVIGVLIAVVVLVAAVIAFASSYLVNYAIGRSGDGGDREVALDVEAPTDGVEQLIAENRAVQKQANEEFLQQNPGQTVQITAADGLRLNGVYYPNAGSHLWVIALHGYRGSHTGVTNLAQHYHDAGYQVLTPDLRACGDSEGDYVGMGWLDRKDVLQWIDWVLAQDSEAEIVLHGVSMGAATTMMTAGDKV</sequence>
<accession>K1SH34</accession>
<keyword evidence="1" id="KW-1133">Transmembrane helix</keyword>
<evidence type="ECO:0000256" key="1">
    <source>
        <dbReference type="SAM" id="Phobius"/>
    </source>
</evidence>
<dbReference type="InterPro" id="IPR000383">
    <property type="entry name" value="Xaa-Pro-like_dom"/>
</dbReference>
<gene>
    <name evidence="3" type="ORF">LEA_19737</name>
</gene>
<reference evidence="3" key="1">
    <citation type="journal article" date="2013" name="Environ. Microbiol.">
        <title>Microbiota from the distal guts of lean and obese adolescents exhibit partial functional redundancy besides clear differences in community structure.</title>
        <authorList>
            <person name="Ferrer M."/>
            <person name="Ruiz A."/>
            <person name="Lanza F."/>
            <person name="Haange S.B."/>
            <person name="Oberbach A."/>
            <person name="Till H."/>
            <person name="Bargiela R."/>
            <person name="Campoy C."/>
            <person name="Segura M.T."/>
            <person name="Richter M."/>
            <person name="von Bergen M."/>
            <person name="Seifert J."/>
            <person name="Suarez A."/>
        </authorList>
    </citation>
    <scope>NUCLEOTIDE SEQUENCE</scope>
</reference>
<dbReference type="AlphaFoldDB" id="K1SH34"/>
<dbReference type="InterPro" id="IPR052920">
    <property type="entry name" value="DNA-binding_regulatory"/>
</dbReference>
<keyword evidence="3" id="KW-0378">Hydrolase</keyword>
<keyword evidence="1" id="KW-0472">Membrane</keyword>
<proteinExistence type="predicted"/>
<name>K1SH34_9ZZZZ</name>